<accession>A0A6A6EHI9</accession>
<gene>
    <name evidence="1" type="ORF">K469DRAFT_746584</name>
</gene>
<sequence length="180" mass="20128">MSAELAIGIASLGLAAPPTIEPVLHCKVVTQYRNIYKSHEESLLQLDTHLFQIQQFTSFISSNYDRFDNDTRALYLVQQYFLSTPSSLPRLDSGSVDLVHFTAIPYSRAMFSETPKPILLETHISTATKEDVRDIAAFLQNADLAVISNLKCRGFHGHTLLLSLPPPNPKLVSLQKVLYI</sequence>
<protein>
    <submittedName>
        <fullName evidence="1">Uncharacterized protein</fullName>
    </submittedName>
</protein>
<dbReference type="AlphaFoldDB" id="A0A6A6EHI9"/>
<name>A0A6A6EHI9_9PEZI</name>
<dbReference type="Proteomes" id="UP000800200">
    <property type="component" value="Unassembled WGS sequence"/>
</dbReference>
<dbReference type="OrthoDB" id="1911848at2759"/>
<proteinExistence type="predicted"/>
<evidence type="ECO:0000313" key="1">
    <source>
        <dbReference type="EMBL" id="KAF2191164.1"/>
    </source>
</evidence>
<evidence type="ECO:0000313" key="2">
    <source>
        <dbReference type="Proteomes" id="UP000800200"/>
    </source>
</evidence>
<keyword evidence="2" id="KW-1185">Reference proteome</keyword>
<dbReference type="EMBL" id="ML994617">
    <property type="protein sequence ID" value="KAF2191164.1"/>
    <property type="molecule type" value="Genomic_DNA"/>
</dbReference>
<reference evidence="1" key="1">
    <citation type="journal article" date="2020" name="Stud. Mycol.">
        <title>101 Dothideomycetes genomes: a test case for predicting lifestyles and emergence of pathogens.</title>
        <authorList>
            <person name="Haridas S."/>
            <person name="Albert R."/>
            <person name="Binder M."/>
            <person name="Bloem J."/>
            <person name="Labutti K."/>
            <person name="Salamov A."/>
            <person name="Andreopoulos B."/>
            <person name="Baker S."/>
            <person name="Barry K."/>
            <person name="Bills G."/>
            <person name="Bluhm B."/>
            <person name="Cannon C."/>
            <person name="Castanera R."/>
            <person name="Culley D."/>
            <person name="Daum C."/>
            <person name="Ezra D."/>
            <person name="Gonzalez J."/>
            <person name="Henrissat B."/>
            <person name="Kuo A."/>
            <person name="Liang C."/>
            <person name="Lipzen A."/>
            <person name="Lutzoni F."/>
            <person name="Magnuson J."/>
            <person name="Mondo S."/>
            <person name="Nolan M."/>
            <person name="Ohm R."/>
            <person name="Pangilinan J."/>
            <person name="Park H.-J."/>
            <person name="Ramirez L."/>
            <person name="Alfaro M."/>
            <person name="Sun H."/>
            <person name="Tritt A."/>
            <person name="Yoshinaga Y."/>
            <person name="Zwiers L.-H."/>
            <person name="Turgeon B."/>
            <person name="Goodwin S."/>
            <person name="Spatafora J."/>
            <person name="Crous P."/>
            <person name="Grigoriev I."/>
        </authorList>
    </citation>
    <scope>NUCLEOTIDE SEQUENCE</scope>
    <source>
        <strain evidence="1">CBS 207.26</strain>
    </source>
</reference>
<organism evidence="1 2">
    <name type="scientific">Zopfia rhizophila CBS 207.26</name>
    <dbReference type="NCBI Taxonomy" id="1314779"/>
    <lineage>
        <taxon>Eukaryota</taxon>
        <taxon>Fungi</taxon>
        <taxon>Dikarya</taxon>
        <taxon>Ascomycota</taxon>
        <taxon>Pezizomycotina</taxon>
        <taxon>Dothideomycetes</taxon>
        <taxon>Dothideomycetes incertae sedis</taxon>
        <taxon>Zopfiaceae</taxon>
        <taxon>Zopfia</taxon>
    </lineage>
</organism>